<dbReference type="InterPro" id="IPR011555">
    <property type="entry name" value="ATPase_proteolipid_su_C_euk"/>
</dbReference>
<evidence type="ECO:0000256" key="2">
    <source>
        <dbReference type="ARBA" id="ARBA00007296"/>
    </source>
</evidence>
<evidence type="ECO:0000256" key="9">
    <source>
        <dbReference type="RuleBase" id="RU363060"/>
    </source>
</evidence>
<dbReference type="PRINTS" id="PR00122">
    <property type="entry name" value="VACATPASE"/>
</dbReference>
<dbReference type="PANTHER" id="PTHR10263">
    <property type="entry name" value="V-TYPE PROTON ATPASE PROTEOLIPID SUBUNIT"/>
    <property type="match status" value="1"/>
</dbReference>
<evidence type="ECO:0000256" key="3">
    <source>
        <dbReference type="ARBA" id="ARBA00022448"/>
    </source>
</evidence>
<accession>A0A7S2LC71</accession>
<dbReference type="NCBIfam" id="TIGR01100">
    <property type="entry name" value="V_ATP_synt_C"/>
    <property type="match status" value="1"/>
</dbReference>
<keyword evidence="4 9" id="KW-0812">Transmembrane</keyword>
<feature type="transmembrane region" description="Helical" evidence="9">
    <location>
        <begin position="101"/>
        <end position="125"/>
    </location>
</feature>
<dbReference type="SUPFAM" id="SSF81333">
    <property type="entry name" value="F1F0 ATP synthase subunit C"/>
    <property type="match status" value="2"/>
</dbReference>
<dbReference type="InterPro" id="IPR002379">
    <property type="entry name" value="ATPase_proteolipid_c-like_dom"/>
</dbReference>
<comment type="subcellular location">
    <subcellularLocation>
        <location evidence="1">Membrane</location>
        <topology evidence="1">Multi-pass membrane protein</topology>
    </subcellularLocation>
    <subcellularLocation>
        <location evidence="9">Vacuole membrane</location>
        <topology evidence="9">Multi-pass membrane protein</topology>
    </subcellularLocation>
</comment>
<keyword evidence="9" id="KW-0926">Vacuole</keyword>
<name>A0A7S2LC71_9STRA</name>
<keyword evidence="5 9" id="KW-0375">Hydrogen ion transport</keyword>
<evidence type="ECO:0000256" key="6">
    <source>
        <dbReference type="ARBA" id="ARBA00022989"/>
    </source>
</evidence>
<keyword evidence="6 9" id="KW-1133">Transmembrane helix</keyword>
<evidence type="ECO:0000259" key="10">
    <source>
        <dbReference type="Pfam" id="PF00137"/>
    </source>
</evidence>
<dbReference type="CDD" id="cd18175">
    <property type="entry name" value="ATP-synt_Vo_c_ATP6C_rpt1"/>
    <property type="match status" value="1"/>
</dbReference>
<dbReference type="Gene3D" id="1.20.120.610">
    <property type="entry name" value="lithium bound rotor ring of v- atpase"/>
    <property type="match status" value="1"/>
</dbReference>
<comment type="similarity">
    <text evidence="2 9">Belongs to the V-ATPase proteolipid subunit family.</text>
</comment>
<evidence type="ECO:0000256" key="1">
    <source>
        <dbReference type="ARBA" id="ARBA00004141"/>
    </source>
</evidence>
<feature type="transmembrane region" description="Helical" evidence="9">
    <location>
        <begin position="164"/>
        <end position="189"/>
    </location>
</feature>
<organism evidence="11">
    <name type="scientific">Leptocylindrus danicus</name>
    <dbReference type="NCBI Taxonomy" id="163516"/>
    <lineage>
        <taxon>Eukaryota</taxon>
        <taxon>Sar</taxon>
        <taxon>Stramenopiles</taxon>
        <taxon>Ochrophyta</taxon>
        <taxon>Bacillariophyta</taxon>
        <taxon>Coscinodiscophyceae</taxon>
        <taxon>Chaetocerotophycidae</taxon>
        <taxon>Leptocylindrales</taxon>
        <taxon>Leptocylindraceae</taxon>
        <taxon>Leptocylindrus</taxon>
    </lineage>
</organism>
<keyword evidence="8 9" id="KW-0472">Membrane</keyword>
<evidence type="ECO:0000256" key="4">
    <source>
        <dbReference type="ARBA" id="ARBA00022692"/>
    </source>
</evidence>
<evidence type="ECO:0000256" key="7">
    <source>
        <dbReference type="ARBA" id="ARBA00023065"/>
    </source>
</evidence>
<keyword evidence="7 9" id="KW-0406">Ion transport</keyword>
<feature type="domain" description="V-ATPase proteolipid subunit C-like" evidence="10">
    <location>
        <begin position="22"/>
        <end position="81"/>
    </location>
</feature>
<dbReference type="GO" id="GO:0046961">
    <property type="term" value="F:proton-transporting ATPase activity, rotational mechanism"/>
    <property type="evidence" value="ECO:0007669"/>
    <property type="project" value="InterPro"/>
</dbReference>
<sequence length="202" mass="20385">MANESGSGFEDCPSWAPALGFLGAGACIILANWGAAWGTWKSGIGLCQMGVNHPNGIIKNLVAIIMAGVLGIYGLIVAIIISGGVTSPTADGNMYSQFTGWAHLAAGLCCGFSCLAAGAATGVAGEVGIKATGLRAELNHAKSSRGMMGSGGGEITDEGDAGRLYIGSVTILSFSGAIGLYGFIIALIITSSDHYDCQYANQ</sequence>
<reference evidence="11" key="1">
    <citation type="submission" date="2021-01" db="EMBL/GenBank/DDBJ databases">
        <authorList>
            <person name="Corre E."/>
            <person name="Pelletier E."/>
            <person name="Niang G."/>
            <person name="Scheremetjew M."/>
            <person name="Finn R."/>
            <person name="Kale V."/>
            <person name="Holt S."/>
            <person name="Cochrane G."/>
            <person name="Meng A."/>
            <person name="Brown T."/>
            <person name="Cohen L."/>
        </authorList>
    </citation>
    <scope>NUCLEOTIDE SEQUENCE</scope>
    <source>
        <strain evidence="11">B650</strain>
    </source>
</reference>
<proteinExistence type="inferred from homology"/>
<dbReference type="AlphaFoldDB" id="A0A7S2LC71"/>
<feature type="transmembrane region" description="Helical" evidence="9">
    <location>
        <begin position="61"/>
        <end position="81"/>
    </location>
</feature>
<dbReference type="Pfam" id="PF00137">
    <property type="entry name" value="ATP-synt_C"/>
    <property type="match status" value="1"/>
</dbReference>
<evidence type="ECO:0000313" key="11">
    <source>
        <dbReference type="EMBL" id="CAD9602159.1"/>
    </source>
</evidence>
<dbReference type="InterPro" id="IPR035921">
    <property type="entry name" value="F/V-ATP_Csub_sf"/>
</dbReference>
<dbReference type="EMBL" id="HBGY01027551">
    <property type="protein sequence ID" value="CAD9602159.1"/>
    <property type="molecule type" value="Transcribed_RNA"/>
</dbReference>
<keyword evidence="3 9" id="KW-0813">Transport</keyword>
<gene>
    <name evidence="11" type="ORF">LDAN0321_LOCUS17068</name>
</gene>
<feature type="transmembrane region" description="Helical" evidence="9">
    <location>
        <begin position="15"/>
        <end position="40"/>
    </location>
</feature>
<dbReference type="GO" id="GO:0005774">
    <property type="term" value="C:vacuolar membrane"/>
    <property type="evidence" value="ECO:0007669"/>
    <property type="project" value="UniProtKB-SubCell"/>
</dbReference>
<dbReference type="InterPro" id="IPR000245">
    <property type="entry name" value="ATPase_proteolipid_csu"/>
</dbReference>
<protein>
    <recommendedName>
        <fullName evidence="9">V-type proton ATPase proteolipid subunit</fullName>
    </recommendedName>
</protein>
<dbReference type="GO" id="GO:0033179">
    <property type="term" value="C:proton-transporting V-type ATPase, V0 domain"/>
    <property type="evidence" value="ECO:0007669"/>
    <property type="project" value="InterPro"/>
</dbReference>
<evidence type="ECO:0000256" key="5">
    <source>
        <dbReference type="ARBA" id="ARBA00022781"/>
    </source>
</evidence>
<evidence type="ECO:0000256" key="8">
    <source>
        <dbReference type="ARBA" id="ARBA00023136"/>
    </source>
</evidence>